<comment type="caution">
    <text evidence="3">The sequence shown here is derived from an EMBL/GenBank/DDBJ whole genome shotgun (WGS) entry which is preliminary data.</text>
</comment>
<dbReference type="OrthoDB" id="2687452at2759"/>
<feature type="domain" description="C2H2-type" evidence="2">
    <location>
        <begin position="9"/>
        <end position="33"/>
    </location>
</feature>
<dbReference type="InterPro" id="IPR036236">
    <property type="entry name" value="Znf_C2H2_sf"/>
</dbReference>
<sequence>FDFFFFIVYKCKQCPAVFKIIWNLARHVNTHNGILYSCTACEKKYNDKSNLSKHMKNVHAILHTPAAQIVQLFAPRIIRPALPDFLTGSSNMSDDDICMAAMDNFEKEEEVQQRYIEIAP</sequence>
<evidence type="ECO:0000256" key="1">
    <source>
        <dbReference type="PROSITE-ProRule" id="PRU00042"/>
    </source>
</evidence>
<evidence type="ECO:0000313" key="3">
    <source>
        <dbReference type="EMBL" id="KAF0751849.1"/>
    </source>
</evidence>
<keyword evidence="1" id="KW-0863">Zinc-finger</keyword>
<dbReference type="Gene3D" id="3.30.160.60">
    <property type="entry name" value="Classic Zinc Finger"/>
    <property type="match status" value="1"/>
</dbReference>
<feature type="non-terminal residue" evidence="3">
    <location>
        <position position="1"/>
    </location>
</feature>
<proteinExistence type="predicted"/>
<dbReference type="PROSITE" id="PS00028">
    <property type="entry name" value="ZINC_FINGER_C2H2_1"/>
    <property type="match status" value="2"/>
</dbReference>
<reference evidence="3 4" key="1">
    <citation type="submission" date="2019-08" db="EMBL/GenBank/DDBJ databases">
        <title>Whole genome of Aphis craccivora.</title>
        <authorList>
            <person name="Voronova N.V."/>
            <person name="Shulinski R.S."/>
            <person name="Bandarenka Y.V."/>
            <person name="Zhorov D.G."/>
            <person name="Warner D."/>
        </authorList>
    </citation>
    <scope>NUCLEOTIDE SEQUENCE [LARGE SCALE GENOMIC DNA]</scope>
    <source>
        <strain evidence="3">180601</strain>
        <tissue evidence="3">Whole Body</tissue>
    </source>
</reference>
<dbReference type="AlphaFoldDB" id="A0A6G0YA89"/>
<keyword evidence="1" id="KW-0862">Zinc</keyword>
<dbReference type="Proteomes" id="UP000478052">
    <property type="component" value="Unassembled WGS sequence"/>
</dbReference>
<dbReference type="Pfam" id="PF00096">
    <property type="entry name" value="zf-C2H2"/>
    <property type="match status" value="2"/>
</dbReference>
<gene>
    <name evidence="3" type="ORF">FWK35_00012074</name>
</gene>
<name>A0A6G0YA89_APHCR</name>
<protein>
    <submittedName>
        <fullName evidence="3">Zinc finger protein 467-like</fullName>
    </submittedName>
</protein>
<keyword evidence="1" id="KW-0479">Metal-binding</keyword>
<evidence type="ECO:0000313" key="4">
    <source>
        <dbReference type="Proteomes" id="UP000478052"/>
    </source>
</evidence>
<dbReference type="PROSITE" id="PS50157">
    <property type="entry name" value="ZINC_FINGER_C2H2_2"/>
    <property type="match status" value="2"/>
</dbReference>
<dbReference type="EMBL" id="VUJU01005238">
    <property type="protein sequence ID" value="KAF0751849.1"/>
    <property type="molecule type" value="Genomic_DNA"/>
</dbReference>
<dbReference type="InterPro" id="IPR013087">
    <property type="entry name" value="Znf_C2H2_type"/>
</dbReference>
<dbReference type="SUPFAM" id="SSF57667">
    <property type="entry name" value="beta-beta-alpha zinc fingers"/>
    <property type="match status" value="1"/>
</dbReference>
<feature type="non-terminal residue" evidence="3">
    <location>
        <position position="120"/>
    </location>
</feature>
<feature type="domain" description="C2H2-type" evidence="2">
    <location>
        <begin position="36"/>
        <end position="60"/>
    </location>
</feature>
<dbReference type="GO" id="GO:0008270">
    <property type="term" value="F:zinc ion binding"/>
    <property type="evidence" value="ECO:0007669"/>
    <property type="project" value="UniProtKB-KW"/>
</dbReference>
<evidence type="ECO:0000259" key="2">
    <source>
        <dbReference type="PROSITE" id="PS50157"/>
    </source>
</evidence>
<organism evidence="3 4">
    <name type="scientific">Aphis craccivora</name>
    <name type="common">Cowpea aphid</name>
    <dbReference type="NCBI Taxonomy" id="307492"/>
    <lineage>
        <taxon>Eukaryota</taxon>
        <taxon>Metazoa</taxon>
        <taxon>Ecdysozoa</taxon>
        <taxon>Arthropoda</taxon>
        <taxon>Hexapoda</taxon>
        <taxon>Insecta</taxon>
        <taxon>Pterygota</taxon>
        <taxon>Neoptera</taxon>
        <taxon>Paraneoptera</taxon>
        <taxon>Hemiptera</taxon>
        <taxon>Sternorrhyncha</taxon>
        <taxon>Aphidomorpha</taxon>
        <taxon>Aphidoidea</taxon>
        <taxon>Aphididae</taxon>
        <taxon>Aphidini</taxon>
        <taxon>Aphis</taxon>
        <taxon>Aphis</taxon>
    </lineage>
</organism>
<dbReference type="SMART" id="SM00355">
    <property type="entry name" value="ZnF_C2H2"/>
    <property type="match status" value="2"/>
</dbReference>
<keyword evidence="4" id="KW-1185">Reference proteome</keyword>
<accession>A0A6G0YA89</accession>